<sequence length="130" mass="15250">MLLLQFQLPPDCAAAPVSTVLPYYYSTMLVIYEHLNILAMFCYNLHPAQPEEDWPPHIAWFLSRLLEEESAKRAELEQIHLQQQRAISQTQAEKQELESERLAKEMALQAAMLQLERLERERHGALEQYE</sequence>
<dbReference type="Proteomes" id="UP000694402">
    <property type="component" value="Unassembled WGS sequence"/>
</dbReference>
<accession>A0AAZ3Q6Y6</accession>
<reference evidence="3" key="1">
    <citation type="journal article" date="2018" name="PLoS ONE">
        <title>Chinook salmon (Oncorhynchus tshawytscha) genome and transcriptome.</title>
        <authorList>
            <person name="Christensen K.A."/>
            <person name="Leong J.S."/>
            <person name="Sakhrani D."/>
            <person name="Biagi C.A."/>
            <person name="Minkley D.R."/>
            <person name="Withler R.E."/>
            <person name="Rondeau E.B."/>
            <person name="Koop B.F."/>
            <person name="Devlin R.H."/>
        </authorList>
    </citation>
    <scope>NUCLEOTIDE SEQUENCE [LARGE SCALE GENOMIC DNA]</scope>
</reference>
<keyword evidence="3" id="KW-1185">Reference proteome</keyword>
<name>A0AAZ3Q6Y6_ONCTS</name>
<evidence type="ECO:0000313" key="2">
    <source>
        <dbReference type="Ensembl" id="ENSOTSP00005124248.1"/>
    </source>
</evidence>
<evidence type="ECO:0000313" key="3">
    <source>
        <dbReference type="Proteomes" id="UP000694402"/>
    </source>
</evidence>
<organism evidence="2 3">
    <name type="scientific">Oncorhynchus tshawytscha</name>
    <name type="common">Chinook salmon</name>
    <name type="synonym">Salmo tshawytscha</name>
    <dbReference type="NCBI Taxonomy" id="74940"/>
    <lineage>
        <taxon>Eukaryota</taxon>
        <taxon>Metazoa</taxon>
        <taxon>Chordata</taxon>
        <taxon>Craniata</taxon>
        <taxon>Vertebrata</taxon>
        <taxon>Euteleostomi</taxon>
        <taxon>Actinopterygii</taxon>
        <taxon>Neopterygii</taxon>
        <taxon>Teleostei</taxon>
        <taxon>Protacanthopterygii</taxon>
        <taxon>Salmoniformes</taxon>
        <taxon>Salmonidae</taxon>
        <taxon>Salmoninae</taxon>
        <taxon>Oncorhynchus</taxon>
    </lineage>
</organism>
<reference evidence="2" key="3">
    <citation type="submission" date="2025-09" db="UniProtKB">
        <authorList>
            <consortium name="Ensembl"/>
        </authorList>
    </citation>
    <scope>IDENTIFICATION</scope>
</reference>
<evidence type="ECO:0000256" key="1">
    <source>
        <dbReference type="SAM" id="Coils"/>
    </source>
</evidence>
<dbReference type="AlphaFoldDB" id="A0AAZ3Q6Y6"/>
<reference evidence="2" key="2">
    <citation type="submission" date="2025-08" db="UniProtKB">
        <authorList>
            <consortium name="Ensembl"/>
        </authorList>
    </citation>
    <scope>IDENTIFICATION</scope>
</reference>
<feature type="coiled-coil region" evidence="1">
    <location>
        <begin position="66"/>
        <end position="128"/>
    </location>
</feature>
<keyword evidence="1" id="KW-0175">Coiled coil</keyword>
<proteinExistence type="predicted"/>
<dbReference type="Ensembl" id="ENSOTST00005196413.1">
    <property type="protein sequence ID" value="ENSOTSP00005124248.1"/>
    <property type="gene ID" value="ENSOTSG00005056480.1"/>
</dbReference>
<protein>
    <submittedName>
        <fullName evidence="2">Uncharacterized protein</fullName>
    </submittedName>
</protein>
<gene>
    <name evidence="2" type="primary">REX1BD</name>
</gene>